<evidence type="ECO:0000313" key="2">
    <source>
        <dbReference type="Proteomes" id="UP000015102"/>
    </source>
</evidence>
<reference evidence="1" key="2">
    <citation type="submission" date="2015-06" db="UniProtKB">
        <authorList>
            <consortium name="EnsemblMetazoa"/>
        </authorList>
    </citation>
    <scope>IDENTIFICATION</scope>
</reference>
<name>T1GX54_MEGSC</name>
<dbReference type="HOGENOM" id="CLU_2925220_0_0_1"/>
<dbReference type="EnsemblMetazoa" id="MESCA008395-RA">
    <property type="protein sequence ID" value="MESCA008395-PA"/>
    <property type="gene ID" value="MESCA008395"/>
</dbReference>
<keyword evidence="2" id="KW-1185">Reference proteome</keyword>
<protein>
    <submittedName>
        <fullName evidence="1">Uncharacterized protein</fullName>
    </submittedName>
</protein>
<proteinExistence type="predicted"/>
<dbReference type="EMBL" id="CAQQ02375377">
    <property type="status" value="NOT_ANNOTATED_CDS"/>
    <property type="molecule type" value="Genomic_DNA"/>
</dbReference>
<organism evidence="1 2">
    <name type="scientific">Megaselia scalaris</name>
    <name type="common">Humpbacked fly</name>
    <name type="synonym">Phora scalaris</name>
    <dbReference type="NCBI Taxonomy" id="36166"/>
    <lineage>
        <taxon>Eukaryota</taxon>
        <taxon>Metazoa</taxon>
        <taxon>Ecdysozoa</taxon>
        <taxon>Arthropoda</taxon>
        <taxon>Hexapoda</taxon>
        <taxon>Insecta</taxon>
        <taxon>Pterygota</taxon>
        <taxon>Neoptera</taxon>
        <taxon>Endopterygota</taxon>
        <taxon>Diptera</taxon>
        <taxon>Brachycera</taxon>
        <taxon>Muscomorpha</taxon>
        <taxon>Platypezoidea</taxon>
        <taxon>Phoridae</taxon>
        <taxon>Megaseliini</taxon>
        <taxon>Megaselia</taxon>
    </lineage>
</organism>
<dbReference type="AlphaFoldDB" id="T1GX54"/>
<accession>T1GX54</accession>
<evidence type="ECO:0000313" key="1">
    <source>
        <dbReference type="EnsemblMetazoa" id="MESCA008395-PA"/>
    </source>
</evidence>
<sequence>MQTLSRKSVPNDLAGHLVRMNDDRLVKQVFSKTPNGTRRGRKRTKWVYLVDNDVTDLGIPE</sequence>
<dbReference type="Proteomes" id="UP000015102">
    <property type="component" value="Unassembled WGS sequence"/>
</dbReference>
<reference evidence="2" key="1">
    <citation type="submission" date="2013-02" db="EMBL/GenBank/DDBJ databases">
        <authorList>
            <person name="Hughes D."/>
        </authorList>
    </citation>
    <scope>NUCLEOTIDE SEQUENCE</scope>
    <source>
        <strain>Durham</strain>
        <strain evidence="2">NC isolate 2 -- Noor lab</strain>
    </source>
</reference>